<dbReference type="OrthoDB" id="3907302at2759"/>
<dbReference type="SUPFAM" id="SSF53187">
    <property type="entry name" value="Zn-dependent exopeptidases"/>
    <property type="match status" value="1"/>
</dbReference>
<evidence type="ECO:0000256" key="1">
    <source>
        <dbReference type="ARBA" id="ARBA00000001"/>
    </source>
</evidence>
<dbReference type="InParanoid" id="A0A7E5VAM5"/>
<protein>
    <recommendedName>
        <fullName evidence="5">Glutaminyl-peptide cyclotransferase</fullName>
        <ecNumber evidence="4">2.3.2.5</ecNumber>
    </recommendedName>
</protein>
<evidence type="ECO:0000256" key="11">
    <source>
        <dbReference type="ARBA" id="ARBA00023315"/>
    </source>
</evidence>
<feature type="chain" id="PRO_5029001794" description="Glutaminyl-peptide cyclotransferase" evidence="13">
    <location>
        <begin position="21"/>
        <end position="343"/>
    </location>
</feature>
<dbReference type="Proteomes" id="UP000322000">
    <property type="component" value="Chromosome 3"/>
</dbReference>
<evidence type="ECO:0000256" key="13">
    <source>
        <dbReference type="SAM" id="SignalP"/>
    </source>
</evidence>
<evidence type="ECO:0000256" key="2">
    <source>
        <dbReference type="ARBA" id="ARBA00004613"/>
    </source>
</evidence>
<comment type="catalytic activity">
    <reaction evidence="1">
        <text>N-terminal L-glutaminyl-[peptide] = N-terminal 5-oxo-L-prolyl-[peptide] + NH4(+)</text>
        <dbReference type="Rhea" id="RHEA:23652"/>
        <dbReference type="Rhea" id="RHEA-COMP:11736"/>
        <dbReference type="Rhea" id="RHEA-COMP:11846"/>
        <dbReference type="ChEBI" id="CHEBI:28938"/>
        <dbReference type="ChEBI" id="CHEBI:64722"/>
        <dbReference type="ChEBI" id="CHEBI:87215"/>
        <dbReference type="EC" id="2.3.2.5"/>
    </reaction>
</comment>
<evidence type="ECO:0000313" key="16">
    <source>
        <dbReference type="RefSeq" id="XP_026725337.1"/>
    </source>
</evidence>
<comment type="similarity">
    <text evidence="3">Belongs to the glutaminyl-peptide cyclotransferase family.</text>
</comment>
<dbReference type="GO" id="GO:0005576">
    <property type="term" value="C:extracellular region"/>
    <property type="evidence" value="ECO:0007669"/>
    <property type="project" value="UniProtKB-SubCell"/>
</dbReference>
<evidence type="ECO:0000256" key="9">
    <source>
        <dbReference type="ARBA" id="ARBA00022833"/>
    </source>
</evidence>
<keyword evidence="10" id="KW-1015">Disulfide bond</keyword>
<dbReference type="EC" id="2.3.2.5" evidence="4"/>
<keyword evidence="9" id="KW-0862">Zinc</keyword>
<evidence type="ECO:0000259" key="14">
    <source>
        <dbReference type="Pfam" id="PF04389"/>
    </source>
</evidence>
<dbReference type="FunCoup" id="A0A7E5VAM5">
    <property type="interactions" value="568"/>
</dbReference>
<keyword evidence="8" id="KW-0479">Metal-binding</keyword>
<comment type="function">
    <text evidence="12">Acts as a glutaminyl-peptide cyclotransferase. Responsible for the biosynthesis of pyroglutamyl peptides. Might be more efficient in the conversion of tri and tetrapeptides in vitro. Might have a relative preference for substrates containing hydrophobic amino acids in vitro.</text>
</comment>
<proteinExistence type="inferred from homology"/>
<dbReference type="FunFam" id="3.40.630.10:FF:000029">
    <property type="entry name" value="Glutaminyl-peptide cyclotransferase"/>
    <property type="match status" value="1"/>
</dbReference>
<evidence type="ECO:0000256" key="12">
    <source>
        <dbReference type="ARBA" id="ARBA00057903"/>
    </source>
</evidence>
<dbReference type="PANTHER" id="PTHR12283">
    <property type="entry name" value="GLUTAMINYL-PEPTIDE CYCLOTRANSFERASE"/>
    <property type="match status" value="1"/>
</dbReference>
<dbReference type="InterPro" id="IPR037457">
    <property type="entry name" value="M28_QC"/>
</dbReference>
<evidence type="ECO:0000256" key="4">
    <source>
        <dbReference type="ARBA" id="ARBA00012012"/>
    </source>
</evidence>
<keyword evidence="6" id="KW-0964">Secreted</keyword>
<dbReference type="GeneID" id="113492186"/>
<feature type="domain" description="Peptidase M28" evidence="14">
    <location>
        <begin position="110"/>
        <end position="334"/>
    </location>
</feature>
<reference evidence="16" key="1">
    <citation type="submission" date="2025-08" db="UniProtKB">
        <authorList>
            <consortium name="RefSeq"/>
        </authorList>
    </citation>
    <scope>IDENTIFICATION</scope>
</reference>
<evidence type="ECO:0000256" key="6">
    <source>
        <dbReference type="ARBA" id="ARBA00022525"/>
    </source>
</evidence>
<evidence type="ECO:0000313" key="15">
    <source>
        <dbReference type="Proteomes" id="UP000322000"/>
    </source>
</evidence>
<accession>A0A7E5VAM5</accession>
<dbReference type="CTD" id="40270"/>
<sequence>MSKSLFYFVLAILSFASVNSKKELKFYQEKNFHEADQLSDRDVKSLAALTDMKHFKTVLNEILVPRVVGTPSHDKVASYISDQMKGLGWDVTENEFQDETPVFGTLTFKNIIAKLNRDADRFLVLACHYDSKYMREHVFVGATDSAVPCAMMINLAKVMSARLETLKKNRLSLMFIFFDGEEAFRQWGPKDSIYGAKHLAEEWHNTEYKDGASHLKRMDVMVLLDLLGAPDPVFYSYFQSTEKWYVRLAVAEQRLAELDQFQAYSKGQAEQTYFRLRSSGAVIEDDHIPFMRKNVDILHVIPSPFPDVWHTPADNLSALDFNTIENLNKILRVFVAEYLHIKP</sequence>
<gene>
    <name evidence="16" type="primary">LOC113492186</name>
</gene>
<keyword evidence="11" id="KW-0012">Acyltransferase</keyword>
<comment type="subcellular location">
    <subcellularLocation>
        <location evidence="2">Secreted</location>
    </subcellularLocation>
</comment>
<evidence type="ECO:0000256" key="3">
    <source>
        <dbReference type="ARBA" id="ARBA00006014"/>
    </source>
</evidence>
<dbReference type="InterPro" id="IPR040234">
    <property type="entry name" value="QC/QCL"/>
</dbReference>
<dbReference type="AlphaFoldDB" id="A0A7E5VAM5"/>
<evidence type="ECO:0000256" key="10">
    <source>
        <dbReference type="ARBA" id="ARBA00023157"/>
    </source>
</evidence>
<dbReference type="PANTHER" id="PTHR12283:SF6">
    <property type="entry name" value="GLUTAMINYL-PEPTIDE CYCLOTRANSFERASE-RELATED"/>
    <property type="match status" value="1"/>
</dbReference>
<evidence type="ECO:0000256" key="7">
    <source>
        <dbReference type="ARBA" id="ARBA00022679"/>
    </source>
</evidence>
<keyword evidence="13" id="KW-0732">Signal</keyword>
<keyword evidence="7" id="KW-0808">Transferase</keyword>
<dbReference type="InterPro" id="IPR007484">
    <property type="entry name" value="Peptidase_M28"/>
</dbReference>
<dbReference type="RefSeq" id="XP_026725337.1">
    <property type="nucleotide sequence ID" value="XM_026869536.1"/>
</dbReference>
<name>A0A7E5VAM5_TRINI</name>
<dbReference type="GO" id="GO:0008270">
    <property type="term" value="F:zinc ion binding"/>
    <property type="evidence" value="ECO:0007669"/>
    <property type="project" value="TreeGrafter"/>
</dbReference>
<keyword evidence="15" id="KW-1185">Reference proteome</keyword>
<dbReference type="CDD" id="cd03880">
    <property type="entry name" value="M28_QC_like"/>
    <property type="match status" value="1"/>
</dbReference>
<dbReference type="GO" id="GO:0016603">
    <property type="term" value="F:glutaminyl-peptide cyclotransferase activity"/>
    <property type="evidence" value="ECO:0007669"/>
    <property type="project" value="UniProtKB-EC"/>
</dbReference>
<evidence type="ECO:0000256" key="5">
    <source>
        <dbReference type="ARBA" id="ARBA00016861"/>
    </source>
</evidence>
<dbReference type="Gene3D" id="3.40.630.10">
    <property type="entry name" value="Zn peptidases"/>
    <property type="match status" value="1"/>
</dbReference>
<dbReference type="KEGG" id="tnl:113492186"/>
<evidence type="ECO:0000256" key="8">
    <source>
        <dbReference type="ARBA" id="ARBA00022723"/>
    </source>
</evidence>
<feature type="signal peptide" evidence="13">
    <location>
        <begin position="1"/>
        <end position="20"/>
    </location>
</feature>
<dbReference type="Pfam" id="PF04389">
    <property type="entry name" value="Peptidase_M28"/>
    <property type="match status" value="1"/>
</dbReference>
<organism evidence="15 16">
    <name type="scientific">Trichoplusia ni</name>
    <name type="common">Cabbage looper</name>
    <dbReference type="NCBI Taxonomy" id="7111"/>
    <lineage>
        <taxon>Eukaryota</taxon>
        <taxon>Metazoa</taxon>
        <taxon>Ecdysozoa</taxon>
        <taxon>Arthropoda</taxon>
        <taxon>Hexapoda</taxon>
        <taxon>Insecta</taxon>
        <taxon>Pterygota</taxon>
        <taxon>Neoptera</taxon>
        <taxon>Endopterygota</taxon>
        <taxon>Lepidoptera</taxon>
        <taxon>Glossata</taxon>
        <taxon>Ditrysia</taxon>
        <taxon>Noctuoidea</taxon>
        <taxon>Noctuidae</taxon>
        <taxon>Plusiinae</taxon>
        <taxon>Trichoplusia</taxon>
    </lineage>
</organism>